<dbReference type="OrthoDB" id="2085255at2"/>
<dbReference type="EMBL" id="RLII01000039">
    <property type="protein sequence ID" value="RXE57736.1"/>
    <property type="molecule type" value="Genomic_DNA"/>
</dbReference>
<name>A0A4Q0I0K1_9FIRM</name>
<reference evidence="2" key="1">
    <citation type="submission" date="2018-11" db="EMBL/GenBank/DDBJ databases">
        <title>Genome sequencing of a novel mesophilic and cellulolytic organism within the genus Hungateiclostridium.</title>
        <authorList>
            <person name="Rettenmaier R."/>
            <person name="Liebl W."/>
            <person name="Zverlov V."/>
        </authorList>
    </citation>
    <scope>NUCLEOTIDE SEQUENCE [LARGE SCALE GENOMIC DNA]</scope>
    <source>
        <strain evidence="2">N2K1</strain>
    </source>
</reference>
<proteinExistence type="predicted"/>
<comment type="caution">
    <text evidence="1">The sequence shown here is derived from an EMBL/GenBank/DDBJ whole genome shotgun (WGS) entry which is preliminary data.</text>
</comment>
<evidence type="ECO:0000313" key="1">
    <source>
        <dbReference type="EMBL" id="RXE57736.1"/>
    </source>
</evidence>
<dbReference type="RefSeq" id="WP_128706485.1">
    <property type="nucleotide sequence ID" value="NZ_RLII01000039.1"/>
</dbReference>
<sequence>MLQLIPHETPEVTDYYDKCLNAIRCILMDYQDEAVNFRAIIRMGEYVLLHIDNYYHTFCGVDTTNERLKETVKILRAKLQYLLGFLIESSEPELRFSLYSTTPTLETYYLQYSYLIMKIGPFDLITYNHFESQISK</sequence>
<accession>A0A4Q0I0K1</accession>
<gene>
    <name evidence="1" type="ORF">EFD62_16105</name>
</gene>
<keyword evidence="2" id="KW-1185">Reference proteome</keyword>
<organism evidence="1 2">
    <name type="scientific">Acetivibrio mesophilus</name>
    <dbReference type="NCBI Taxonomy" id="2487273"/>
    <lineage>
        <taxon>Bacteria</taxon>
        <taxon>Bacillati</taxon>
        <taxon>Bacillota</taxon>
        <taxon>Clostridia</taxon>
        <taxon>Eubacteriales</taxon>
        <taxon>Oscillospiraceae</taxon>
        <taxon>Acetivibrio</taxon>
    </lineage>
</organism>
<protein>
    <submittedName>
        <fullName evidence="1">Uncharacterized protein</fullName>
    </submittedName>
</protein>
<dbReference type="Proteomes" id="UP000289166">
    <property type="component" value="Unassembled WGS sequence"/>
</dbReference>
<evidence type="ECO:0000313" key="2">
    <source>
        <dbReference type="Proteomes" id="UP000289166"/>
    </source>
</evidence>
<dbReference type="AlphaFoldDB" id="A0A4Q0I0K1"/>